<accession>A0AC61QJS9</accession>
<evidence type="ECO:0000313" key="1">
    <source>
        <dbReference type="EMBL" id="TDF73508.1"/>
    </source>
</evidence>
<keyword evidence="2" id="KW-1185">Reference proteome</keyword>
<sequence length="259" mass="27890">MELISLRVLDYLFVLPFIFLAGLIDSIAGGGGLISLPAYVAAGLPMHTALATNKFSSACGTAFSTANYLHSKVIDLPVALISALLALVGAYLGTRTVLKLSPEPLRYLLIFIIPIITILTFIHKDIGSKNRSTEMKLGIRLFLGAIAGLIIGFWDGFFGPGTGTFLILIYTTIMHYDFMVANGNTKVVNLTSNITALITFLIAGKVYFPLAIPSAICGIAGNILGSKLVILRGNKLIRPVFIIALILLLGRVVYDLLRY</sequence>
<protein>
    <submittedName>
        <fullName evidence="1">Sulfite exporter TauE/SafE family protein</fullName>
    </submittedName>
</protein>
<organism evidence="1 2">
    <name type="scientific">Candidatus Syntrophosphaera thermopropionivorans</name>
    <dbReference type="NCBI Taxonomy" id="2593015"/>
    <lineage>
        <taxon>Bacteria</taxon>
        <taxon>Pseudomonadati</taxon>
        <taxon>Candidatus Cloacimonadota</taxon>
        <taxon>Candidatus Cloacimonadia</taxon>
        <taxon>Candidatus Cloacimonadales</taxon>
        <taxon>Candidatus Cloacimonadaceae</taxon>
        <taxon>Candidatus Syntrophosphaera</taxon>
    </lineage>
</organism>
<gene>
    <name evidence="1" type="ORF">E0946_02810</name>
</gene>
<dbReference type="Proteomes" id="UP000294588">
    <property type="component" value="Unassembled WGS sequence"/>
</dbReference>
<name>A0AC61QJS9_9BACT</name>
<reference evidence="1" key="1">
    <citation type="submission" date="2019-03" db="EMBL/GenBank/DDBJ databases">
        <title>Candidatus Syntrophosphaera thermopropionivorans: a novel player in syntrophic propionate oxidation during anaerobic digestion.</title>
        <authorList>
            <person name="Dyksma S."/>
        </authorList>
    </citation>
    <scope>NUCLEOTIDE SEQUENCE</scope>
    <source>
        <strain evidence="1">W5</strain>
    </source>
</reference>
<evidence type="ECO:0000313" key="2">
    <source>
        <dbReference type="Proteomes" id="UP000294588"/>
    </source>
</evidence>
<comment type="caution">
    <text evidence="1">The sequence shown here is derived from an EMBL/GenBank/DDBJ whole genome shotgun (WGS) entry which is preliminary data.</text>
</comment>
<proteinExistence type="predicted"/>
<dbReference type="EMBL" id="SMOG01000005">
    <property type="protein sequence ID" value="TDF73508.1"/>
    <property type="molecule type" value="Genomic_DNA"/>
</dbReference>